<dbReference type="InterPro" id="IPR001757">
    <property type="entry name" value="P_typ_ATPase"/>
</dbReference>
<dbReference type="PANTHER" id="PTHR43520:SF8">
    <property type="entry name" value="P-TYPE CU(+) TRANSPORTER"/>
    <property type="match status" value="1"/>
</dbReference>
<dbReference type="InterPro" id="IPR036412">
    <property type="entry name" value="HAD-like_sf"/>
</dbReference>
<dbReference type="GO" id="GO:0016020">
    <property type="term" value="C:membrane"/>
    <property type="evidence" value="ECO:0007669"/>
    <property type="project" value="UniProtKB-SubCell"/>
</dbReference>
<keyword evidence="4 6" id="KW-1133">Transmembrane helix</keyword>
<dbReference type="NCBIfam" id="TIGR01494">
    <property type="entry name" value="ATPase_P-type"/>
    <property type="match status" value="1"/>
</dbReference>
<sequence length="567" mass="56394">MTATIDPAVVQIELGLVDPPPPEPPRDVPPPDPAELRRLLVATGLALPVVALATVPAWQFPQWSWIALNLVAPVAVWGAWPFHADAVRSLRRGRPSPDLLVSLAALTALGWSLHALLTGAGTPYLEVAAGVPALALAARCAADRAARVAGAGTVVPEIGRIAGVLVPVVVTLAVGALGFWLGAGAGTAVAVPAALAVLVAGCPAVLVLAAPVALLTGAERAARSGARFTSPDALAAARRVDAVVLPTAGTLTSGRMIVHRVRPLPGGVAGEALRLAGAVHQDCTDPIGSALVAAAIAEHGALPCVSEFDLLPGLGVRGLVSELDGDVVKAHAVLAGRPELLTAHGVELPDALGDALAATDADGAVGIVVAWDGRARAVIALVADLCPGSAAAVARLRAMGVRPVLVTRDGPAEAARVAADVGIAREDVVAEVPAGLRAERVRALQAAGRVVAAVGDGRGDAAALATADLGIATGSGGAPLVLSSGELPLVVAALRLARRVVGTVRVNLGWAMAVHAAALPAAAVGLLDPVLAGLAVALAAGVAVVTGLVCLGAHRDDHSSPIRATDR</sequence>
<proteinExistence type="predicted"/>
<dbReference type="STRING" id="1848.SAMN05443637_11479"/>
<evidence type="ECO:0000256" key="4">
    <source>
        <dbReference type="ARBA" id="ARBA00022989"/>
    </source>
</evidence>
<gene>
    <name evidence="7" type="ORF">SAMN05443637_11479</name>
</gene>
<dbReference type="PRINTS" id="PR00119">
    <property type="entry name" value="CATATPASE"/>
</dbReference>
<dbReference type="SUPFAM" id="SSF56784">
    <property type="entry name" value="HAD-like"/>
    <property type="match status" value="1"/>
</dbReference>
<keyword evidence="8" id="KW-1185">Reference proteome</keyword>
<organism evidence="7 8">
    <name type="scientific">Pseudonocardia thermophila</name>
    <dbReference type="NCBI Taxonomy" id="1848"/>
    <lineage>
        <taxon>Bacteria</taxon>
        <taxon>Bacillati</taxon>
        <taxon>Actinomycetota</taxon>
        <taxon>Actinomycetes</taxon>
        <taxon>Pseudonocardiales</taxon>
        <taxon>Pseudonocardiaceae</taxon>
        <taxon>Pseudonocardia</taxon>
    </lineage>
</organism>
<dbReference type="Gene3D" id="3.40.50.1000">
    <property type="entry name" value="HAD superfamily/HAD-like"/>
    <property type="match status" value="1"/>
</dbReference>
<dbReference type="InterPro" id="IPR023299">
    <property type="entry name" value="ATPase_P-typ_cyto_dom_N"/>
</dbReference>
<dbReference type="Pfam" id="PF00702">
    <property type="entry name" value="Hydrolase"/>
    <property type="match status" value="1"/>
</dbReference>
<accession>A0A1M6WC71</accession>
<evidence type="ECO:0000256" key="6">
    <source>
        <dbReference type="SAM" id="Phobius"/>
    </source>
</evidence>
<feature type="transmembrane region" description="Helical" evidence="6">
    <location>
        <begin position="39"/>
        <end position="59"/>
    </location>
</feature>
<dbReference type="RefSeq" id="WP_073458347.1">
    <property type="nucleotide sequence ID" value="NZ_CALGVN010000014.1"/>
</dbReference>
<evidence type="ECO:0000256" key="3">
    <source>
        <dbReference type="ARBA" id="ARBA00022967"/>
    </source>
</evidence>
<dbReference type="InterPro" id="IPR023214">
    <property type="entry name" value="HAD_sf"/>
</dbReference>
<dbReference type="Gene3D" id="3.40.1110.10">
    <property type="entry name" value="Calcium-transporting ATPase, cytoplasmic domain N"/>
    <property type="match status" value="1"/>
</dbReference>
<evidence type="ECO:0000256" key="5">
    <source>
        <dbReference type="ARBA" id="ARBA00023136"/>
    </source>
</evidence>
<feature type="transmembrane region" description="Helical" evidence="6">
    <location>
        <begin position="189"/>
        <end position="215"/>
    </location>
</feature>
<reference evidence="7 8" key="1">
    <citation type="submission" date="2016-11" db="EMBL/GenBank/DDBJ databases">
        <authorList>
            <person name="Jaros S."/>
            <person name="Januszkiewicz K."/>
            <person name="Wedrychowicz H."/>
        </authorList>
    </citation>
    <scope>NUCLEOTIDE SEQUENCE [LARGE SCALE GENOMIC DNA]</scope>
    <source>
        <strain evidence="7 8">DSM 43832</strain>
    </source>
</reference>
<feature type="transmembrane region" description="Helical" evidence="6">
    <location>
        <begin position="99"/>
        <end position="117"/>
    </location>
</feature>
<evidence type="ECO:0000313" key="7">
    <source>
        <dbReference type="EMBL" id="SHK91166.1"/>
    </source>
</evidence>
<dbReference type="GO" id="GO:0043682">
    <property type="term" value="F:P-type divalent copper transporter activity"/>
    <property type="evidence" value="ECO:0007669"/>
    <property type="project" value="TreeGrafter"/>
</dbReference>
<dbReference type="OrthoDB" id="7059309at2"/>
<dbReference type="GO" id="GO:0005524">
    <property type="term" value="F:ATP binding"/>
    <property type="evidence" value="ECO:0007669"/>
    <property type="project" value="InterPro"/>
</dbReference>
<keyword evidence="2 6" id="KW-0812">Transmembrane</keyword>
<dbReference type="GO" id="GO:0016887">
    <property type="term" value="F:ATP hydrolysis activity"/>
    <property type="evidence" value="ECO:0007669"/>
    <property type="project" value="InterPro"/>
</dbReference>
<feature type="transmembrane region" description="Helical" evidence="6">
    <location>
        <begin position="65"/>
        <end position="87"/>
    </location>
</feature>
<comment type="subcellular location">
    <subcellularLocation>
        <location evidence="1">Membrane</location>
    </subcellularLocation>
</comment>
<protein>
    <submittedName>
        <fullName evidence="7">ATPase, P-type (Transporting), HAD superfamily, subfamily IC</fullName>
    </submittedName>
</protein>
<dbReference type="PANTHER" id="PTHR43520">
    <property type="entry name" value="ATP7, ISOFORM B"/>
    <property type="match status" value="1"/>
</dbReference>
<feature type="transmembrane region" description="Helical" evidence="6">
    <location>
        <begin position="162"/>
        <end position="183"/>
    </location>
</feature>
<evidence type="ECO:0000256" key="2">
    <source>
        <dbReference type="ARBA" id="ARBA00022692"/>
    </source>
</evidence>
<dbReference type="Proteomes" id="UP000184363">
    <property type="component" value="Unassembled WGS sequence"/>
</dbReference>
<feature type="transmembrane region" description="Helical" evidence="6">
    <location>
        <begin position="504"/>
        <end position="524"/>
    </location>
</feature>
<dbReference type="AlphaFoldDB" id="A0A1M6WC71"/>
<keyword evidence="3" id="KW-1278">Translocase</keyword>
<feature type="transmembrane region" description="Helical" evidence="6">
    <location>
        <begin position="530"/>
        <end position="553"/>
    </location>
</feature>
<name>A0A1M6WC71_PSETH</name>
<evidence type="ECO:0000256" key="1">
    <source>
        <dbReference type="ARBA" id="ARBA00004370"/>
    </source>
</evidence>
<keyword evidence="5 6" id="KW-0472">Membrane</keyword>
<dbReference type="GO" id="GO:0005507">
    <property type="term" value="F:copper ion binding"/>
    <property type="evidence" value="ECO:0007669"/>
    <property type="project" value="TreeGrafter"/>
</dbReference>
<dbReference type="EMBL" id="FRAP01000014">
    <property type="protein sequence ID" value="SHK91166.1"/>
    <property type="molecule type" value="Genomic_DNA"/>
</dbReference>
<dbReference type="GO" id="GO:0055070">
    <property type="term" value="P:copper ion homeostasis"/>
    <property type="evidence" value="ECO:0007669"/>
    <property type="project" value="TreeGrafter"/>
</dbReference>
<evidence type="ECO:0000313" key="8">
    <source>
        <dbReference type="Proteomes" id="UP000184363"/>
    </source>
</evidence>